<dbReference type="AlphaFoldDB" id="A0A135TV50"/>
<evidence type="ECO:0000256" key="1">
    <source>
        <dbReference type="SAM" id="MobiDB-lite"/>
    </source>
</evidence>
<evidence type="ECO:0000313" key="3">
    <source>
        <dbReference type="Proteomes" id="UP000070121"/>
    </source>
</evidence>
<name>A0A135TV50_9PEZI</name>
<dbReference type="STRING" id="1209931.A0A135TV50"/>
<keyword evidence="3" id="KW-1185">Reference proteome</keyword>
<dbReference type="OrthoDB" id="10250990at2759"/>
<accession>A0A135TV50</accession>
<dbReference type="EMBL" id="JFFI01001868">
    <property type="protein sequence ID" value="KXH51987.1"/>
    <property type="molecule type" value="Genomic_DNA"/>
</dbReference>
<sequence length="74" mass="8395">MSSNKSEDSKGAIVERLGNFEEIQSKRPDFDHSNAPIEFTKSPDPTWSYGQGVRTRISMSATHKEIDPYAYDRS</sequence>
<gene>
    <name evidence="2" type="ORF">CSAL01_10332</name>
</gene>
<organism evidence="2 3">
    <name type="scientific">Colletotrichum salicis</name>
    <dbReference type="NCBI Taxonomy" id="1209931"/>
    <lineage>
        <taxon>Eukaryota</taxon>
        <taxon>Fungi</taxon>
        <taxon>Dikarya</taxon>
        <taxon>Ascomycota</taxon>
        <taxon>Pezizomycotina</taxon>
        <taxon>Sordariomycetes</taxon>
        <taxon>Hypocreomycetidae</taxon>
        <taxon>Glomerellales</taxon>
        <taxon>Glomerellaceae</taxon>
        <taxon>Colletotrichum</taxon>
        <taxon>Colletotrichum acutatum species complex</taxon>
    </lineage>
</organism>
<protein>
    <submittedName>
        <fullName evidence="2">Flavoprotein oxygenase</fullName>
    </submittedName>
</protein>
<reference evidence="2 3" key="1">
    <citation type="submission" date="2014-02" db="EMBL/GenBank/DDBJ databases">
        <title>The genome sequence of Colletotrichum salicis CBS 607.94.</title>
        <authorList>
            <person name="Baroncelli R."/>
            <person name="Thon M.R."/>
        </authorList>
    </citation>
    <scope>NUCLEOTIDE SEQUENCE [LARGE SCALE GENOMIC DNA]</scope>
    <source>
        <strain evidence="2 3">CBS 607.94</strain>
    </source>
</reference>
<proteinExistence type="predicted"/>
<feature type="region of interest" description="Disordered" evidence="1">
    <location>
        <begin position="24"/>
        <end position="51"/>
    </location>
</feature>
<evidence type="ECO:0000313" key="2">
    <source>
        <dbReference type="EMBL" id="KXH51987.1"/>
    </source>
</evidence>
<dbReference type="Proteomes" id="UP000070121">
    <property type="component" value="Unassembled WGS sequence"/>
</dbReference>
<comment type="caution">
    <text evidence="2">The sequence shown here is derived from an EMBL/GenBank/DDBJ whole genome shotgun (WGS) entry which is preliminary data.</text>
</comment>